<evidence type="ECO:0000256" key="4">
    <source>
        <dbReference type="SAM" id="MobiDB-lite"/>
    </source>
</evidence>
<dbReference type="AlphaFoldDB" id="A0A6B0SJ21"/>
<name>A0A6B0SJ21_9EURY</name>
<sequence>MIPEGADAPGFDLPGTTTDANDDDVTRHRLTDALEDGPVVLSFYLFDFHPACTDHMCSLHDLAWLDLEDDVTVFGVSTDKSFSHKAFAESEHLDFRLLSDSDGSVAEAYDVLYDEFKDHKRVAKRSVFVVDTDQTVRYAWMTEDPQTLPDWDPVRDVLNDLRATP</sequence>
<dbReference type="GO" id="GO:0016491">
    <property type="term" value="F:oxidoreductase activity"/>
    <property type="evidence" value="ECO:0007669"/>
    <property type="project" value="UniProtKB-KW"/>
</dbReference>
<dbReference type="InterPro" id="IPR050455">
    <property type="entry name" value="Tpx_Peroxidase_subfamily"/>
</dbReference>
<proteinExistence type="predicted"/>
<feature type="region of interest" description="Disordered" evidence="4">
    <location>
        <begin position="1"/>
        <end position="22"/>
    </location>
</feature>
<dbReference type="Pfam" id="PF00578">
    <property type="entry name" value="AhpC-TSA"/>
    <property type="match status" value="1"/>
</dbReference>
<dbReference type="InterPro" id="IPR013766">
    <property type="entry name" value="Thioredoxin_domain"/>
</dbReference>
<dbReference type="SUPFAM" id="SSF52833">
    <property type="entry name" value="Thioredoxin-like"/>
    <property type="match status" value="1"/>
</dbReference>
<protein>
    <submittedName>
        <fullName evidence="6">Redoxin domain-containing protein</fullName>
    </submittedName>
</protein>
<dbReference type="InterPro" id="IPR024706">
    <property type="entry name" value="Peroxiredoxin_AhpC-typ"/>
</dbReference>
<organism evidence="6 7">
    <name type="scientific">Halobacterium bonnevillei</name>
    <dbReference type="NCBI Taxonomy" id="2692200"/>
    <lineage>
        <taxon>Archaea</taxon>
        <taxon>Methanobacteriati</taxon>
        <taxon>Methanobacteriota</taxon>
        <taxon>Stenosarchaea group</taxon>
        <taxon>Halobacteria</taxon>
        <taxon>Halobacteriales</taxon>
        <taxon>Halobacteriaceae</taxon>
        <taxon>Halobacterium</taxon>
    </lineage>
</organism>
<reference evidence="6 7" key="1">
    <citation type="submission" date="2019-12" db="EMBL/GenBank/DDBJ databases">
        <title>Isolation and characterization of three novel carbon monoxide-oxidizing members of Halobacteria from salione crusts and soils.</title>
        <authorList>
            <person name="Myers M.R."/>
            <person name="King G.M."/>
        </authorList>
    </citation>
    <scope>NUCLEOTIDE SEQUENCE [LARGE SCALE GENOMIC DNA]</scope>
    <source>
        <strain evidence="6 7">PCN9</strain>
    </source>
</reference>
<keyword evidence="2" id="KW-0676">Redox-active center</keyword>
<dbReference type="RefSeq" id="WP_159526052.1">
    <property type="nucleotide sequence ID" value="NZ_WUUU01000046.1"/>
</dbReference>
<accession>A0A6B0SJ21</accession>
<evidence type="ECO:0000256" key="3">
    <source>
        <dbReference type="PIRSR" id="PIRSR000239-1"/>
    </source>
</evidence>
<keyword evidence="7" id="KW-1185">Reference proteome</keyword>
<evidence type="ECO:0000256" key="1">
    <source>
        <dbReference type="ARBA" id="ARBA00023002"/>
    </source>
</evidence>
<gene>
    <name evidence="6" type="ORF">GRX66_07770</name>
</gene>
<evidence type="ECO:0000259" key="5">
    <source>
        <dbReference type="PROSITE" id="PS51352"/>
    </source>
</evidence>
<dbReference type="PROSITE" id="PS51352">
    <property type="entry name" value="THIOREDOXIN_2"/>
    <property type="match status" value="1"/>
</dbReference>
<comment type="caution">
    <text evidence="6">The sequence shown here is derived from an EMBL/GenBank/DDBJ whole genome shotgun (WGS) entry which is preliminary data.</text>
</comment>
<dbReference type="PIRSF" id="PIRSF000239">
    <property type="entry name" value="AHPC"/>
    <property type="match status" value="1"/>
</dbReference>
<evidence type="ECO:0000313" key="6">
    <source>
        <dbReference type="EMBL" id="MXR20506.1"/>
    </source>
</evidence>
<feature type="domain" description="Thioredoxin" evidence="5">
    <location>
        <begin position="2"/>
        <end position="163"/>
    </location>
</feature>
<dbReference type="PANTHER" id="PTHR43110">
    <property type="entry name" value="THIOL PEROXIDASE"/>
    <property type="match status" value="1"/>
</dbReference>
<dbReference type="EMBL" id="WUUU01000046">
    <property type="protein sequence ID" value="MXR20506.1"/>
    <property type="molecule type" value="Genomic_DNA"/>
</dbReference>
<dbReference type="InterPro" id="IPR036249">
    <property type="entry name" value="Thioredoxin-like_sf"/>
</dbReference>
<dbReference type="GO" id="GO:0016209">
    <property type="term" value="F:antioxidant activity"/>
    <property type="evidence" value="ECO:0007669"/>
    <property type="project" value="InterPro"/>
</dbReference>
<dbReference type="OrthoDB" id="165617at2157"/>
<dbReference type="Gene3D" id="3.40.30.10">
    <property type="entry name" value="Glutaredoxin"/>
    <property type="match status" value="1"/>
</dbReference>
<dbReference type="InterPro" id="IPR000866">
    <property type="entry name" value="AhpC/TSA"/>
</dbReference>
<dbReference type="PANTHER" id="PTHR43110:SF1">
    <property type="entry name" value="THIOL PEROXIDASE"/>
    <property type="match status" value="1"/>
</dbReference>
<evidence type="ECO:0000313" key="7">
    <source>
        <dbReference type="Proteomes" id="UP000471521"/>
    </source>
</evidence>
<evidence type="ECO:0000256" key="2">
    <source>
        <dbReference type="ARBA" id="ARBA00023284"/>
    </source>
</evidence>
<dbReference type="Proteomes" id="UP000471521">
    <property type="component" value="Unassembled WGS sequence"/>
</dbReference>
<feature type="active site" description="Cysteine sulfenic acid (-SOH) intermediate; for peroxidase activity" evidence="3">
    <location>
        <position position="52"/>
    </location>
</feature>
<keyword evidence="1" id="KW-0560">Oxidoreductase</keyword>